<feature type="region of interest" description="Disordered" evidence="1">
    <location>
        <begin position="291"/>
        <end position="314"/>
    </location>
</feature>
<dbReference type="RefSeq" id="YP_010104198.1">
    <property type="nucleotide sequence ID" value="NC_055815.1"/>
</dbReference>
<feature type="region of interest" description="Disordered" evidence="1">
    <location>
        <begin position="143"/>
        <end position="233"/>
    </location>
</feature>
<evidence type="ECO:0000313" key="2">
    <source>
        <dbReference type="EMBL" id="QFG11129.1"/>
    </source>
</evidence>
<organism evidence="2 3">
    <name type="scientific">Mycobacterium phage Xula</name>
    <dbReference type="NCBI Taxonomy" id="2599884"/>
    <lineage>
        <taxon>Viruses</taxon>
        <taxon>Duplodnaviria</taxon>
        <taxon>Heunggongvirae</taxon>
        <taxon>Uroviricota</taxon>
        <taxon>Caudoviricetes</taxon>
        <taxon>Chebruvirinae</taxon>
        <taxon>Brujitavirus</taxon>
        <taxon>Brujitavirus xula</taxon>
    </lineage>
</organism>
<dbReference type="EMBL" id="MN234195">
    <property type="protein sequence ID" value="QFG11129.1"/>
    <property type="molecule type" value="Genomic_DNA"/>
</dbReference>
<dbReference type="GeneID" id="65122138"/>
<dbReference type="KEGG" id="vg:65122138"/>
<reference evidence="2 3" key="1">
    <citation type="submission" date="2019-07" db="EMBL/GenBank/DDBJ databases">
        <authorList>
            <person name="Aull H.A."/>
            <person name="Stoner T.H."/>
            <person name="Garlena R.A."/>
            <person name="Russell D.A."/>
            <person name="Pope W.H."/>
            <person name="Jacobs-Sera D."/>
            <person name="Hatfull G.F."/>
        </authorList>
    </citation>
    <scope>NUCLEOTIDE SEQUENCE [LARGE SCALE GENOMIC DNA]</scope>
</reference>
<feature type="compositionally biased region" description="Basic and acidic residues" evidence="1">
    <location>
        <begin position="197"/>
        <end position="209"/>
    </location>
</feature>
<accession>A0A5J6TMU8</accession>
<proteinExistence type="predicted"/>
<dbReference type="Proteomes" id="UP000326015">
    <property type="component" value="Segment"/>
</dbReference>
<gene>
    <name evidence="2" type="primary">58</name>
    <name evidence="2" type="ORF">PBI_XULA_58</name>
</gene>
<feature type="compositionally biased region" description="Low complexity" evidence="1">
    <location>
        <begin position="212"/>
        <end position="226"/>
    </location>
</feature>
<keyword evidence="3" id="KW-1185">Reference proteome</keyword>
<name>A0A5J6TMU8_9CAUD</name>
<protein>
    <submittedName>
        <fullName evidence="2">Helix-turn-helix DNA binding domain protein</fullName>
    </submittedName>
</protein>
<sequence>MPWFNVDDGFANSKPVLRIPRRYRCQAIGLWTLAGSWSAKELTDGFIPDHTIEEFAGTPALAEHLVRAGLWTKVEGGWQFENWAKWQKTKAQVLTYRAADADRKRKARSRTKPAPDPTVTGLMEQVSDDLTGLMEQVSTCESGTRHMRDSDASGLKTAGQQGVSGMDSERTNTGVPCGVHAESETPLPIPLPTPEPTTKESGARSDSRHLQAVAHSAPAAPTAKASRGSRLPEGWMPDEATIAAMREQFPHVDLRAEHEKFTDYWRAAAGAKGRKADWTATWRNWIRRAAENAPRTSASAPAASNGLGKPSQKALGWEKAGEALIAELEGRR</sequence>
<evidence type="ECO:0000313" key="3">
    <source>
        <dbReference type="Proteomes" id="UP000326015"/>
    </source>
</evidence>
<evidence type="ECO:0000256" key="1">
    <source>
        <dbReference type="SAM" id="MobiDB-lite"/>
    </source>
</evidence>